<dbReference type="Gene3D" id="3.30.160.60">
    <property type="entry name" value="Classic Zinc Finger"/>
    <property type="match status" value="2"/>
</dbReference>
<organism evidence="8 9">
    <name type="scientific">Mycena metata</name>
    <dbReference type="NCBI Taxonomy" id="1033252"/>
    <lineage>
        <taxon>Eukaryota</taxon>
        <taxon>Fungi</taxon>
        <taxon>Dikarya</taxon>
        <taxon>Basidiomycota</taxon>
        <taxon>Agaricomycotina</taxon>
        <taxon>Agaricomycetes</taxon>
        <taxon>Agaricomycetidae</taxon>
        <taxon>Agaricales</taxon>
        <taxon>Marasmiineae</taxon>
        <taxon>Mycenaceae</taxon>
        <taxon>Mycena</taxon>
    </lineage>
</organism>
<evidence type="ECO:0000256" key="1">
    <source>
        <dbReference type="ARBA" id="ARBA00022723"/>
    </source>
</evidence>
<dbReference type="EMBL" id="JARKIB010000123">
    <property type="protein sequence ID" value="KAJ7736145.1"/>
    <property type="molecule type" value="Genomic_DNA"/>
</dbReference>
<keyword evidence="3 5" id="KW-0863">Zinc-finger</keyword>
<accession>A0AAD7I7J5</accession>
<feature type="region of interest" description="Disordered" evidence="6">
    <location>
        <begin position="1"/>
        <end position="29"/>
    </location>
</feature>
<reference evidence="8" key="1">
    <citation type="submission" date="2023-03" db="EMBL/GenBank/DDBJ databases">
        <title>Massive genome expansion in bonnet fungi (Mycena s.s.) driven by repeated elements and novel gene families across ecological guilds.</title>
        <authorList>
            <consortium name="Lawrence Berkeley National Laboratory"/>
            <person name="Harder C.B."/>
            <person name="Miyauchi S."/>
            <person name="Viragh M."/>
            <person name="Kuo A."/>
            <person name="Thoen E."/>
            <person name="Andreopoulos B."/>
            <person name="Lu D."/>
            <person name="Skrede I."/>
            <person name="Drula E."/>
            <person name="Henrissat B."/>
            <person name="Morin E."/>
            <person name="Kohler A."/>
            <person name="Barry K."/>
            <person name="LaButti K."/>
            <person name="Morin E."/>
            <person name="Salamov A."/>
            <person name="Lipzen A."/>
            <person name="Mereny Z."/>
            <person name="Hegedus B."/>
            <person name="Baldrian P."/>
            <person name="Stursova M."/>
            <person name="Weitz H."/>
            <person name="Taylor A."/>
            <person name="Grigoriev I.V."/>
            <person name="Nagy L.G."/>
            <person name="Martin F."/>
            <person name="Kauserud H."/>
        </authorList>
    </citation>
    <scope>NUCLEOTIDE SEQUENCE</scope>
    <source>
        <strain evidence="8">CBHHK182m</strain>
    </source>
</reference>
<dbReference type="SMART" id="SM00355">
    <property type="entry name" value="ZnF_C2H2"/>
    <property type="match status" value="2"/>
</dbReference>
<feature type="compositionally biased region" description="Low complexity" evidence="6">
    <location>
        <begin position="95"/>
        <end position="106"/>
    </location>
</feature>
<dbReference type="Pfam" id="PF00096">
    <property type="entry name" value="zf-C2H2"/>
    <property type="match status" value="2"/>
</dbReference>
<dbReference type="PANTHER" id="PTHR14003:SF20">
    <property type="entry name" value="FINGER DOMAIN PROTEIN, PUTATIVE (AFU_ORTHOLOGUE AFUA_4G10380)-RELATED"/>
    <property type="match status" value="1"/>
</dbReference>
<evidence type="ECO:0000313" key="9">
    <source>
        <dbReference type="Proteomes" id="UP001215598"/>
    </source>
</evidence>
<evidence type="ECO:0000256" key="3">
    <source>
        <dbReference type="ARBA" id="ARBA00022771"/>
    </source>
</evidence>
<feature type="non-terminal residue" evidence="8">
    <location>
        <position position="1"/>
    </location>
</feature>
<evidence type="ECO:0000256" key="6">
    <source>
        <dbReference type="SAM" id="MobiDB-lite"/>
    </source>
</evidence>
<comment type="caution">
    <text evidence="8">The sequence shown here is derived from an EMBL/GenBank/DDBJ whole genome shotgun (WGS) entry which is preliminary data.</text>
</comment>
<evidence type="ECO:0000256" key="5">
    <source>
        <dbReference type="PROSITE-ProRule" id="PRU00042"/>
    </source>
</evidence>
<protein>
    <recommendedName>
        <fullName evidence="7">C2H2-type domain-containing protein</fullName>
    </recommendedName>
</protein>
<sequence>MSSDGDADADEEQSEGPVDQSKKHVCPTCRKRFNRPSSLRIHVNSHTGALPYVCPHPNCGRGFNVNSNMRRHYRNHFASGHTDAGPVHLSPTLDSSPSSNHPAHAPEAVMWYSRSQNALPSSSASPLTS</sequence>
<keyword evidence="2" id="KW-0677">Repeat</keyword>
<dbReference type="GO" id="GO:0000981">
    <property type="term" value="F:DNA-binding transcription factor activity, RNA polymerase II-specific"/>
    <property type="evidence" value="ECO:0007669"/>
    <property type="project" value="TreeGrafter"/>
</dbReference>
<name>A0AAD7I7J5_9AGAR</name>
<evidence type="ECO:0000259" key="7">
    <source>
        <dbReference type="PROSITE" id="PS50157"/>
    </source>
</evidence>
<keyword evidence="1" id="KW-0479">Metal-binding</keyword>
<dbReference type="InterPro" id="IPR013087">
    <property type="entry name" value="Znf_C2H2_type"/>
</dbReference>
<dbReference type="PROSITE" id="PS50157">
    <property type="entry name" value="ZINC_FINGER_C2H2_2"/>
    <property type="match status" value="2"/>
</dbReference>
<dbReference type="GO" id="GO:0005667">
    <property type="term" value="C:transcription regulator complex"/>
    <property type="evidence" value="ECO:0007669"/>
    <property type="project" value="TreeGrafter"/>
</dbReference>
<evidence type="ECO:0000256" key="4">
    <source>
        <dbReference type="ARBA" id="ARBA00022833"/>
    </source>
</evidence>
<evidence type="ECO:0000313" key="8">
    <source>
        <dbReference type="EMBL" id="KAJ7736145.1"/>
    </source>
</evidence>
<feature type="domain" description="C2H2-type" evidence="7">
    <location>
        <begin position="52"/>
        <end position="86"/>
    </location>
</feature>
<dbReference type="AlphaFoldDB" id="A0AAD7I7J5"/>
<keyword evidence="4" id="KW-0862">Zinc</keyword>
<dbReference type="GO" id="GO:0008270">
    <property type="term" value="F:zinc ion binding"/>
    <property type="evidence" value="ECO:0007669"/>
    <property type="project" value="UniProtKB-KW"/>
</dbReference>
<proteinExistence type="predicted"/>
<feature type="region of interest" description="Disordered" evidence="6">
    <location>
        <begin position="77"/>
        <end position="107"/>
    </location>
</feature>
<dbReference type="GO" id="GO:0000785">
    <property type="term" value="C:chromatin"/>
    <property type="evidence" value="ECO:0007669"/>
    <property type="project" value="TreeGrafter"/>
</dbReference>
<feature type="domain" description="C2H2-type" evidence="7">
    <location>
        <begin position="24"/>
        <end position="51"/>
    </location>
</feature>
<dbReference type="InterPro" id="IPR036236">
    <property type="entry name" value="Znf_C2H2_sf"/>
</dbReference>
<dbReference type="Proteomes" id="UP001215598">
    <property type="component" value="Unassembled WGS sequence"/>
</dbReference>
<dbReference type="PANTHER" id="PTHR14003">
    <property type="entry name" value="TRANSCRIPTIONAL REPRESSOR PROTEIN YY"/>
    <property type="match status" value="1"/>
</dbReference>
<dbReference type="SUPFAM" id="SSF57667">
    <property type="entry name" value="beta-beta-alpha zinc fingers"/>
    <property type="match status" value="1"/>
</dbReference>
<gene>
    <name evidence="8" type="ORF">B0H16DRAFT_1380131</name>
</gene>
<dbReference type="PROSITE" id="PS00028">
    <property type="entry name" value="ZINC_FINGER_C2H2_1"/>
    <property type="match status" value="2"/>
</dbReference>
<dbReference type="GO" id="GO:0000978">
    <property type="term" value="F:RNA polymerase II cis-regulatory region sequence-specific DNA binding"/>
    <property type="evidence" value="ECO:0007669"/>
    <property type="project" value="TreeGrafter"/>
</dbReference>
<dbReference type="GO" id="GO:0031519">
    <property type="term" value="C:PcG protein complex"/>
    <property type="evidence" value="ECO:0007669"/>
    <property type="project" value="TreeGrafter"/>
</dbReference>
<feature type="compositionally biased region" description="Acidic residues" evidence="6">
    <location>
        <begin position="1"/>
        <end position="14"/>
    </location>
</feature>
<dbReference type="FunFam" id="3.30.160.60:FF:000100">
    <property type="entry name" value="Zinc finger 45-like"/>
    <property type="match status" value="1"/>
</dbReference>
<evidence type="ECO:0000256" key="2">
    <source>
        <dbReference type="ARBA" id="ARBA00022737"/>
    </source>
</evidence>
<keyword evidence="9" id="KW-1185">Reference proteome</keyword>